<accession>A0A5E7DUY0</accession>
<dbReference type="AlphaFoldDB" id="A0A5E7DUY0"/>
<dbReference type="PANTHER" id="PTHR47199">
    <property type="entry name" value="PHOTOSYSTEM II STABILITY/ASSEMBLY FACTOR HCF136, CHLOROPLASTIC"/>
    <property type="match status" value="1"/>
</dbReference>
<evidence type="ECO:0000256" key="3">
    <source>
        <dbReference type="SAM" id="SignalP"/>
    </source>
</evidence>
<evidence type="ECO:0000313" key="5">
    <source>
        <dbReference type="EMBL" id="VVO21439.1"/>
    </source>
</evidence>
<dbReference type="Gene3D" id="2.130.10.10">
    <property type="entry name" value="YVTN repeat-like/Quinoprotein amine dehydrogenase"/>
    <property type="match status" value="2"/>
</dbReference>
<dbReference type="GO" id="GO:0015979">
    <property type="term" value="P:photosynthesis"/>
    <property type="evidence" value="ECO:0007669"/>
    <property type="project" value="UniProtKB-KW"/>
</dbReference>
<keyword evidence="3" id="KW-0732">Signal</keyword>
<gene>
    <name evidence="5" type="primary">hcf136_5</name>
    <name evidence="5" type="ORF">PS691_04220</name>
</gene>
<evidence type="ECO:0000259" key="4">
    <source>
        <dbReference type="Pfam" id="PF14870"/>
    </source>
</evidence>
<dbReference type="Proteomes" id="UP000337909">
    <property type="component" value="Unassembled WGS sequence"/>
</dbReference>
<evidence type="ECO:0000313" key="6">
    <source>
        <dbReference type="Proteomes" id="UP000337909"/>
    </source>
</evidence>
<keyword evidence="2" id="KW-0604">Photosystem II</keyword>
<proteinExistence type="predicted"/>
<keyword evidence="1" id="KW-0602">Photosynthesis</keyword>
<dbReference type="InterPro" id="IPR028203">
    <property type="entry name" value="PSII_CF48-like_dom"/>
</dbReference>
<feature type="domain" description="Photosynthesis system II assembly factor Ycf48/Hcf136-like" evidence="4">
    <location>
        <begin position="162"/>
        <end position="279"/>
    </location>
</feature>
<dbReference type="InterPro" id="IPR015943">
    <property type="entry name" value="WD40/YVTN_repeat-like_dom_sf"/>
</dbReference>
<protein>
    <submittedName>
        <fullName evidence="5">Ycf48-like protein</fullName>
    </submittedName>
</protein>
<dbReference type="PANTHER" id="PTHR47199:SF2">
    <property type="entry name" value="PHOTOSYSTEM II STABILITY_ASSEMBLY FACTOR HCF136, CHLOROPLASTIC"/>
    <property type="match status" value="1"/>
</dbReference>
<dbReference type="Pfam" id="PF14870">
    <property type="entry name" value="PSII_BNR"/>
    <property type="match status" value="2"/>
</dbReference>
<dbReference type="OrthoDB" id="9813892at2"/>
<sequence length="387" mass="41383" precursor="true">MRVFSVSGCRTFLLINLLLMCGNGQAFEDPTQVPAAMSEKMLTTPFAAVSSAGEHTVVVGQRGHIAVSDDGGHSWKQAQVPVSSDLVAVSFPTAQQGWAVGHGGIVLHSRDGGLSWERQLDGHQTSRLILDYYTDKTRGGALENAQLFIDREQALIGYGGTQALMAVHFIDEQNGFVAGLFNRILKTTDGGKTWEPWLHRVENPDELHFYSISADAQALYITGEQGMVWRMGRDQSAFAAIPIHYAGTLFGFASNGKVLVAFGMRGSVFRSTDAGANWVRIPINTQAGISAGTFLPTGHLLLTSLAGELELSADEGLTFKRFPLKKSMPIFGLVAGLDGRLTLVGAAGVQPEVMALAAIKSQEPSALVGSAADQMSTLFGAGYGYHH</sequence>
<evidence type="ECO:0000256" key="1">
    <source>
        <dbReference type="ARBA" id="ARBA00022531"/>
    </source>
</evidence>
<dbReference type="RefSeq" id="WP_150644072.1">
    <property type="nucleotide sequence ID" value="NZ_CABVHQ010000049.1"/>
</dbReference>
<reference evidence="5 6" key="1">
    <citation type="submission" date="2019-09" db="EMBL/GenBank/DDBJ databases">
        <authorList>
            <person name="Chandra G."/>
            <person name="Truman W A."/>
        </authorList>
    </citation>
    <scope>NUCLEOTIDE SEQUENCE [LARGE SCALE GENOMIC DNA]</scope>
    <source>
        <strain evidence="5">PS691</strain>
    </source>
</reference>
<organism evidence="5 6">
    <name type="scientific">Pseudomonas fluorescens</name>
    <dbReference type="NCBI Taxonomy" id="294"/>
    <lineage>
        <taxon>Bacteria</taxon>
        <taxon>Pseudomonadati</taxon>
        <taxon>Pseudomonadota</taxon>
        <taxon>Gammaproteobacteria</taxon>
        <taxon>Pseudomonadales</taxon>
        <taxon>Pseudomonadaceae</taxon>
        <taxon>Pseudomonas</taxon>
    </lineage>
</organism>
<dbReference type="EMBL" id="CABVHQ010000049">
    <property type="protein sequence ID" value="VVO21439.1"/>
    <property type="molecule type" value="Genomic_DNA"/>
</dbReference>
<dbReference type="SUPFAM" id="SSF110296">
    <property type="entry name" value="Oligoxyloglucan reducing end-specific cellobiohydrolase"/>
    <property type="match status" value="1"/>
</dbReference>
<dbReference type="GO" id="GO:0009523">
    <property type="term" value="C:photosystem II"/>
    <property type="evidence" value="ECO:0007669"/>
    <property type="project" value="UniProtKB-KW"/>
</dbReference>
<evidence type="ECO:0000256" key="2">
    <source>
        <dbReference type="ARBA" id="ARBA00023276"/>
    </source>
</evidence>
<feature type="chain" id="PRO_5023104423" evidence="3">
    <location>
        <begin position="27"/>
        <end position="387"/>
    </location>
</feature>
<feature type="signal peptide" evidence="3">
    <location>
        <begin position="1"/>
        <end position="26"/>
    </location>
</feature>
<feature type="domain" description="Photosynthesis system II assembly factor Ycf48/Hcf136-like" evidence="4">
    <location>
        <begin position="52"/>
        <end position="118"/>
    </location>
</feature>
<name>A0A5E7DUY0_PSEFL</name>